<dbReference type="SUPFAM" id="SSF140931">
    <property type="entry name" value="Fic-like"/>
    <property type="match status" value="1"/>
</dbReference>
<reference evidence="5" key="1">
    <citation type="submission" date="2017-09" db="EMBL/GenBank/DDBJ databases">
        <title>Depth-based differentiation of microbial function through sediment-hosted aquifers and enrichment of novel symbionts in the deep terrestrial subsurface.</title>
        <authorList>
            <person name="Probst A.J."/>
            <person name="Ladd B."/>
            <person name="Jarett J.K."/>
            <person name="Geller-Mcgrath D.E."/>
            <person name="Sieber C.M.K."/>
            <person name="Emerson J.B."/>
            <person name="Anantharaman K."/>
            <person name="Thomas B.C."/>
            <person name="Malmstrom R."/>
            <person name="Stieglmeier M."/>
            <person name="Klingl A."/>
            <person name="Woyke T."/>
            <person name="Ryan C.M."/>
            <person name="Banfield J.F."/>
        </authorList>
    </citation>
    <scope>NUCLEOTIDE SEQUENCE [LARGE SCALE GENOMIC DNA]</scope>
</reference>
<dbReference type="Pfam" id="PF02661">
    <property type="entry name" value="Fic"/>
    <property type="match status" value="1"/>
</dbReference>
<dbReference type="AlphaFoldDB" id="A0A2M7TES1"/>
<protein>
    <submittedName>
        <fullName evidence="4">Cell filamentation protein Fic</fullName>
    </submittedName>
</protein>
<dbReference type="EMBL" id="PFNL01000191">
    <property type="protein sequence ID" value="PIZ44190.1"/>
    <property type="molecule type" value="Genomic_DNA"/>
</dbReference>
<evidence type="ECO:0000256" key="2">
    <source>
        <dbReference type="PIRSR" id="PIRSR640198-3"/>
    </source>
</evidence>
<dbReference type="InterPro" id="IPR003812">
    <property type="entry name" value="Fido"/>
</dbReference>
<evidence type="ECO:0000313" key="5">
    <source>
        <dbReference type="Proteomes" id="UP000228920"/>
    </source>
</evidence>
<evidence type="ECO:0000256" key="1">
    <source>
        <dbReference type="PIRSR" id="PIRSR640198-1"/>
    </source>
</evidence>
<dbReference type="Gene3D" id="1.10.3290.10">
    <property type="entry name" value="Fido-like domain"/>
    <property type="match status" value="1"/>
</dbReference>
<organism evidence="4 5">
    <name type="scientific">candidate division WWE3 bacterium CG_4_10_14_0_2_um_filter_41_14</name>
    <dbReference type="NCBI Taxonomy" id="1975072"/>
    <lineage>
        <taxon>Bacteria</taxon>
        <taxon>Katanobacteria</taxon>
    </lineage>
</organism>
<dbReference type="PANTHER" id="PTHR13504">
    <property type="entry name" value="FIDO DOMAIN-CONTAINING PROTEIN DDB_G0283145"/>
    <property type="match status" value="1"/>
</dbReference>
<sequence length="395" mass="45185">MTYKQKAFIDIPLKLYEPNWGSGLTRTIVELEKLRVKRLAGPMPPYIFFQIKEIFHWLESLGSTRIEGNRTTLAEFVEKIIEKTSKDTNEEQMREIFNIDRAIEFIESNIGEGTNITRAHISEIHKIIVDGLSLPPQGEGSRNPGELRLINVSIQKSDLVLPDTIKVPGYFDELLSFVNEKRDPQNDLLVTALAHHRMTWIHPFDNGNGRMVRMFTYAMLIKQGFQVQAGRILNPTAFFCMDRDMYNSMLSKADTGERDLVISWCEYVLSGLKSEIEKIDHLLDPKYTVEKVLLPALNFALDRQQITQREHEILAALVKTEDMTLRSSGLEAIIGQESPVQRSRIIKKLKEKGMLRSLTNNGRIYTIGFVNNYLLRGVIKSLEDNNFVPGTLSTN</sequence>
<dbReference type="PANTHER" id="PTHR13504:SF38">
    <property type="entry name" value="FIDO DOMAIN-CONTAINING PROTEIN"/>
    <property type="match status" value="1"/>
</dbReference>
<feature type="active site" evidence="1">
    <location>
        <position position="202"/>
    </location>
</feature>
<comment type="caution">
    <text evidence="4">The sequence shown here is derived from an EMBL/GenBank/DDBJ whole genome shotgun (WGS) entry which is preliminary data.</text>
</comment>
<dbReference type="InterPro" id="IPR036597">
    <property type="entry name" value="Fido-like_dom_sf"/>
</dbReference>
<dbReference type="Proteomes" id="UP000228920">
    <property type="component" value="Unassembled WGS sequence"/>
</dbReference>
<name>A0A2M7TES1_UNCKA</name>
<dbReference type="PROSITE" id="PS51459">
    <property type="entry name" value="FIDO"/>
    <property type="match status" value="1"/>
</dbReference>
<evidence type="ECO:0000259" key="3">
    <source>
        <dbReference type="PROSITE" id="PS51459"/>
    </source>
</evidence>
<gene>
    <name evidence="4" type="ORF">COY32_06830</name>
</gene>
<proteinExistence type="predicted"/>
<dbReference type="InterPro" id="IPR040198">
    <property type="entry name" value="Fido_containing"/>
</dbReference>
<evidence type="ECO:0000313" key="4">
    <source>
        <dbReference type="EMBL" id="PIZ44190.1"/>
    </source>
</evidence>
<feature type="domain" description="Fido" evidence="3">
    <location>
        <begin position="116"/>
        <end position="270"/>
    </location>
</feature>
<accession>A0A2M7TES1</accession>
<feature type="site" description="Important for autoinhibition of adenylyltransferase activity" evidence="2">
    <location>
        <position position="67"/>
    </location>
</feature>